<name>A0A4V4HNN5_9ACTN</name>
<keyword evidence="3" id="KW-1185">Reference proteome</keyword>
<comment type="caution">
    <text evidence="2">The sequence shown here is derived from an EMBL/GenBank/DDBJ whole genome shotgun (WGS) entry which is preliminary data.</text>
</comment>
<dbReference type="PANTHER" id="PTHR36456:SF1">
    <property type="entry name" value="UPF0232 PROTEIN SCO3875"/>
    <property type="match status" value="1"/>
</dbReference>
<evidence type="ECO:0000313" key="3">
    <source>
        <dbReference type="Proteomes" id="UP000305792"/>
    </source>
</evidence>
<dbReference type="AlphaFoldDB" id="A0A4V4HNN5"/>
<dbReference type="Proteomes" id="UP000305792">
    <property type="component" value="Unassembled WGS sequence"/>
</dbReference>
<protein>
    <submittedName>
        <fullName evidence="2">DUF721 domain-containing protein</fullName>
    </submittedName>
</protein>
<feature type="compositionally biased region" description="Low complexity" evidence="1">
    <location>
        <begin position="11"/>
        <end position="42"/>
    </location>
</feature>
<feature type="compositionally biased region" description="Basic residues" evidence="1">
    <location>
        <begin position="1"/>
        <end position="10"/>
    </location>
</feature>
<feature type="compositionally biased region" description="Basic and acidic residues" evidence="1">
    <location>
        <begin position="52"/>
        <end position="73"/>
    </location>
</feature>
<reference evidence="2 3" key="1">
    <citation type="journal article" date="2018" name="Int. J. Syst. Evol. Microbiol.">
        <title>Glycomyces paridis sp. nov., isolated from the medicinal plant Paris polyphylla.</title>
        <authorList>
            <person name="Fang X.M."/>
            <person name="Bai J.L."/>
            <person name="Su J."/>
            <person name="Zhao L.L."/>
            <person name="Liu H.Y."/>
            <person name="Ma B.P."/>
            <person name="Zhang Y.Q."/>
            <person name="Yu L.Y."/>
        </authorList>
    </citation>
    <scope>NUCLEOTIDE SEQUENCE [LARGE SCALE GENOMIC DNA]</scope>
    <source>
        <strain evidence="2 3">CPCC 204357</strain>
    </source>
</reference>
<gene>
    <name evidence="2" type="ORF">E9998_17305</name>
</gene>
<dbReference type="InterPro" id="IPR007922">
    <property type="entry name" value="DciA-like"/>
</dbReference>
<feature type="region of interest" description="Disordered" evidence="1">
    <location>
        <begin position="164"/>
        <end position="185"/>
    </location>
</feature>
<dbReference type="EMBL" id="STGX01000013">
    <property type="protein sequence ID" value="THV26746.1"/>
    <property type="molecule type" value="Genomic_DNA"/>
</dbReference>
<dbReference type="OrthoDB" id="5516926at2"/>
<accession>A0A4V4HNN5</accession>
<dbReference type="Pfam" id="PF05258">
    <property type="entry name" value="DciA"/>
    <property type="match status" value="1"/>
</dbReference>
<sequence>MKRRRRRSSRARSPGTSPSGSPAPATTCGRGRSSVSSSSGYDYRPRPRRRGKSDDPRFRKEWSGPGPDKRDPETLGALLPQIVRKNGWTRKVADASVFGRWEAIVGPEIAGHCRPEKLEHGELLVVAESTAWATQLRLFSRQIHGKLAAALGPSVVKRLKITGPQQPTRSFGPRRVRFNGSRDTF</sequence>
<feature type="region of interest" description="Disordered" evidence="1">
    <location>
        <begin position="1"/>
        <end position="74"/>
    </location>
</feature>
<evidence type="ECO:0000256" key="1">
    <source>
        <dbReference type="SAM" id="MobiDB-lite"/>
    </source>
</evidence>
<evidence type="ECO:0000313" key="2">
    <source>
        <dbReference type="EMBL" id="THV26746.1"/>
    </source>
</evidence>
<dbReference type="PANTHER" id="PTHR36456">
    <property type="entry name" value="UPF0232 PROTEIN SCO3875"/>
    <property type="match status" value="1"/>
</dbReference>
<proteinExistence type="predicted"/>
<organism evidence="2 3">
    <name type="scientific">Glycomyces paridis</name>
    <dbReference type="NCBI Taxonomy" id="2126555"/>
    <lineage>
        <taxon>Bacteria</taxon>
        <taxon>Bacillati</taxon>
        <taxon>Actinomycetota</taxon>
        <taxon>Actinomycetes</taxon>
        <taxon>Glycomycetales</taxon>
        <taxon>Glycomycetaceae</taxon>
        <taxon>Glycomyces</taxon>
    </lineage>
</organism>